<organism evidence="1 2">
    <name type="scientific">Trichinella pseudospiralis</name>
    <name type="common">Parasitic roundworm</name>
    <dbReference type="NCBI Taxonomy" id="6337"/>
    <lineage>
        <taxon>Eukaryota</taxon>
        <taxon>Metazoa</taxon>
        <taxon>Ecdysozoa</taxon>
        <taxon>Nematoda</taxon>
        <taxon>Enoplea</taxon>
        <taxon>Dorylaimia</taxon>
        <taxon>Trichinellida</taxon>
        <taxon>Trichinellidae</taxon>
        <taxon>Trichinella</taxon>
    </lineage>
</organism>
<proteinExistence type="predicted"/>
<dbReference type="OrthoDB" id="5935480at2759"/>
<dbReference type="AlphaFoldDB" id="A0A0V1FST2"/>
<keyword evidence="2" id="KW-1185">Reference proteome</keyword>
<comment type="caution">
    <text evidence="1">The sequence shown here is derived from an EMBL/GenBank/DDBJ whole genome shotgun (WGS) entry which is preliminary data.</text>
</comment>
<dbReference type="EMBL" id="JYDT01000036">
    <property type="protein sequence ID" value="KRY88956.1"/>
    <property type="molecule type" value="Genomic_DNA"/>
</dbReference>
<dbReference type="Proteomes" id="UP000054995">
    <property type="component" value="Unassembled WGS sequence"/>
</dbReference>
<accession>A0A0V1FST2</accession>
<sequence length="78" mass="8811">MASVSGDGVIFSMMGNTNFHEWLVKVRSLTISKFPLSSSNNPVHKLISVENLDLQLQHLVPDIFIKQQAEYVTSCYKK</sequence>
<protein>
    <submittedName>
        <fullName evidence="1">Uncharacterized protein</fullName>
    </submittedName>
</protein>
<name>A0A0V1FST2_TRIPS</name>
<evidence type="ECO:0000313" key="2">
    <source>
        <dbReference type="Proteomes" id="UP000054995"/>
    </source>
</evidence>
<evidence type="ECO:0000313" key="1">
    <source>
        <dbReference type="EMBL" id="KRY88956.1"/>
    </source>
</evidence>
<reference evidence="1 2" key="1">
    <citation type="submission" date="2015-01" db="EMBL/GenBank/DDBJ databases">
        <title>Evolution of Trichinella species and genotypes.</title>
        <authorList>
            <person name="Korhonen P.K."/>
            <person name="Edoardo P."/>
            <person name="Giuseppe L.R."/>
            <person name="Gasser R.B."/>
        </authorList>
    </citation>
    <scope>NUCLEOTIDE SEQUENCE [LARGE SCALE GENOMIC DNA]</scope>
    <source>
        <strain evidence="1">ISS470</strain>
    </source>
</reference>
<gene>
    <name evidence="1" type="ORF">T4D_3382</name>
</gene>